<comment type="catalytic activity">
    <reaction evidence="1 11">
        <text>5-(2-hydroxyethyl)-4-methylthiazole + ATP = 4-methyl-5-(2-phosphooxyethyl)-thiazole + ADP + H(+)</text>
        <dbReference type="Rhea" id="RHEA:24212"/>
        <dbReference type="ChEBI" id="CHEBI:15378"/>
        <dbReference type="ChEBI" id="CHEBI:17957"/>
        <dbReference type="ChEBI" id="CHEBI:30616"/>
        <dbReference type="ChEBI" id="CHEBI:58296"/>
        <dbReference type="ChEBI" id="CHEBI:456216"/>
        <dbReference type="EC" id="2.7.1.50"/>
    </reaction>
</comment>
<dbReference type="GO" id="GO:0009228">
    <property type="term" value="P:thiamine biosynthetic process"/>
    <property type="evidence" value="ECO:0007669"/>
    <property type="project" value="UniProtKB-KW"/>
</dbReference>
<dbReference type="NCBIfam" id="NF006830">
    <property type="entry name" value="PRK09355.1"/>
    <property type="match status" value="1"/>
</dbReference>
<dbReference type="EMBL" id="JACRTL010000002">
    <property type="protein sequence ID" value="MBC8610590.1"/>
    <property type="molecule type" value="Genomic_DNA"/>
</dbReference>
<feature type="binding site" evidence="11">
    <location>
        <position position="117"/>
    </location>
    <ligand>
        <name>ATP</name>
        <dbReference type="ChEBI" id="CHEBI:30616"/>
    </ligand>
</feature>
<feature type="binding site" evidence="11">
    <location>
        <position position="165"/>
    </location>
    <ligand>
        <name>ATP</name>
        <dbReference type="ChEBI" id="CHEBI:30616"/>
    </ligand>
</feature>
<dbReference type="NCBIfam" id="TIGR00694">
    <property type="entry name" value="thiM"/>
    <property type="match status" value="1"/>
</dbReference>
<feature type="binding site" evidence="11">
    <location>
        <position position="41"/>
    </location>
    <ligand>
        <name>substrate</name>
    </ligand>
</feature>
<gene>
    <name evidence="11 12" type="primary">thiM</name>
    <name evidence="12" type="ORF">H8702_05565</name>
</gene>
<evidence type="ECO:0000256" key="10">
    <source>
        <dbReference type="ARBA" id="ARBA00022977"/>
    </source>
</evidence>
<comment type="cofactor">
    <cofactor evidence="2 11">
        <name>Mg(2+)</name>
        <dbReference type="ChEBI" id="CHEBI:18420"/>
    </cofactor>
</comment>
<feature type="binding site" evidence="11">
    <location>
        <position position="192"/>
    </location>
    <ligand>
        <name>substrate</name>
    </ligand>
</feature>
<evidence type="ECO:0000256" key="5">
    <source>
        <dbReference type="ARBA" id="ARBA00022723"/>
    </source>
</evidence>
<comment type="caution">
    <text evidence="12">The sequence shown here is derived from an EMBL/GenBank/DDBJ whole genome shotgun (WGS) entry which is preliminary data.</text>
</comment>
<evidence type="ECO:0000256" key="11">
    <source>
        <dbReference type="HAMAP-Rule" id="MF_00228"/>
    </source>
</evidence>
<evidence type="ECO:0000256" key="8">
    <source>
        <dbReference type="ARBA" id="ARBA00022840"/>
    </source>
</evidence>
<keyword evidence="6 11" id="KW-0547">Nucleotide-binding</keyword>
<dbReference type="InterPro" id="IPR000417">
    <property type="entry name" value="Hyethyz_kinase"/>
</dbReference>
<dbReference type="UniPathway" id="UPA00060">
    <property type="reaction ID" value="UER00139"/>
</dbReference>
<dbReference type="InterPro" id="IPR029056">
    <property type="entry name" value="Ribokinase-like"/>
</dbReference>
<dbReference type="SUPFAM" id="SSF53613">
    <property type="entry name" value="Ribokinase-like"/>
    <property type="match status" value="1"/>
</dbReference>
<evidence type="ECO:0000256" key="1">
    <source>
        <dbReference type="ARBA" id="ARBA00001771"/>
    </source>
</evidence>
<name>A0A8J6P768_9FIRM</name>
<dbReference type="EC" id="2.7.1.50" evidence="11"/>
<dbReference type="GO" id="GO:0009229">
    <property type="term" value="P:thiamine diphosphate biosynthetic process"/>
    <property type="evidence" value="ECO:0007669"/>
    <property type="project" value="UniProtKB-UniRule"/>
</dbReference>
<evidence type="ECO:0000256" key="9">
    <source>
        <dbReference type="ARBA" id="ARBA00022842"/>
    </source>
</evidence>
<evidence type="ECO:0000313" key="12">
    <source>
        <dbReference type="EMBL" id="MBC8610590.1"/>
    </source>
</evidence>
<dbReference type="GO" id="GO:0004417">
    <property type="term" value="F:hydroxyethylthiazole kinase activity"/>
    <property type="evidence" value="ECO:0007669"/>
    <property type="project" value="UniProtKB-UniRule"/>
</dbReference>
<evidence type="ECO:0000256" key="3">
    <source>
        <dbReference type="ARBA" id="ARBA00004868"/>
    </source>
</evidence>
<dbReference type="Pfam" id="PF02110">
    <property type="entry name" value="HK"/>
    <property type="match status" value="1"/>
</dbReference>
<reference evidence="12" key="1">
    <citation type="submission" date="2020-08" db="EMBL/GenBank/DDBJ databases">
        <title>Genome public.</title>
        <authorList>
            <person name="Liu C."/>
            <person name="Sun Q."/>
        </authorList>
    </citation>
    <scope>NUCLEOTIDE SEQUENCE</scope>
    <source>
        <strain evidence="12">NSJ-15</strain>
    </source>
</reference>
<dbReference type="OrthoDB" id="9778146at2"/>
<dbReference type="GO" id="GO:0000287">
    <property type="term" value="F:magnesium ion binding"/>
    <property type="evidence" value="ECO:0007669"/>
    <property type="project" value="UniProtKB-UniRule"/>
</dbReference>
<evidence type="ECO:0000256" key="4">
    <source>
        <dbReference type="ARBA" id="ARBA00022679"/>
    </source>
</evidence>
<dbReference type="Proteomes" id="UP000632659">
    <property type="component" value="Unassembled WGS sequence"/>
</dbReference>
<evidence type="ECO:0000313" key="13">
    <source>
        <dbReference type="Proteomes" id="UP000632659"/>
    </source>
</evidence>
<dbReference type="RefSeq" id="WP_093989412.1">
    <property type="nucleotide sequence ID" value="NZ_FYDD01000004.1"/>
</dbReference>
<dbReference type="Gene3D" id="3.40.1190.20">
    <property type="match status" value="1"/>
</dbReference>
<proteinExistence type="inferred from homology"/>
<keyword evidence="8 11" id="KW-0067">ATP-binding</keyword>
<dbReference type="AlphaFoldDB" id="A0A8J6P768"/>
<keyword evidence="13" id="KW-1185">Reference proteome</keyword>
<evidence type="ECO:0000256" key="6">
    <source>
        <dbReference type="ARBA" id="ARBA00022741"/>
    </source>
</evidence>
<organism evidence="12 13">
    <name type="scientific">Massiliimalia timonensis</name>
    <dbReference type="NCBI Taxonomy" id="1987501"/>
    <lineage>
        <taxon>Bacteria</taxon>
        <taxon>Bacillati</taxon>
        <taxon>Bacillota</taxon>
        <taxon>Clostridia</taxon>
        <taxon>Eubacteriales</taxon>
        <taxon>Oscillospiraceae</taxon>
        <taxon>Massiliimalia</taxon>
    </lineage>
</organism>
<comment type="function">
    <text evidence="11">Catalyzes the phosphorylation of the hydroxyl group of 4-methyl-5-beta-hydroxyethylthiazole (THZ).</text>
</comment>
<accession>A0A8J6P768</accession>
<evidence type="ECO:0000256" key="7">
    <source>
        <dbReference type="ARBA" id="ARBA00022777"/>
    </source>
</evidence>
<keyword evidence="5 11" id="KW-0479">Metal-binding</keyword>
<evidence type="ECO:0000256" key="2">
    <source>
        <dbReference type="ARBA" id="ARBA00001946"/>
    </source>
</evidence>
<dbReference type="PRINTS" id="PR01099">
    <property type="entry name" value="HYETHTZKNASE"/>
</dbReference>
<keyword evidence="4 11" id="KW-0808">Transferase</keyword>
<dbReference type="PIRSF" id="PIRSF000513">
    <property type="entry name" value="Thz_kinase"/>
    <property type="match status" value="1"/>
</dbReference>
<comment type="pathway">
    <text evidence="3 11">Cofactor biosynthesis; thiamine diphosphate biosynthesis; 4-methyl-5-(2-phosphoethyl)-thiazole from 5-(2-hydroxyethyl)-4-methylthiazole: step 1/1.</text>
</comment>
<keyword evidence="7 11" id="KW-0418">Kinase</keyword>
<keyword evidence="10 11" id="KW-0784">Thiamine biosynthesis</keyword>
<dbReference type="CDD" id="cd01170">
    <property type="entry name" value="THZ_kinase"/>
    <property type="match status" value="1"/>
</dbReference>
<dbReference type="HAMAP" id="MF_00228">
    <property type="entry name" value="Thz_kinase"/>
    <property type="match status" value="1"/>
</dbReference>
<keyword evidence="9 11" id="KW-0460">Magnesium</keyword>
<comment type="similarity">
    <text evidence="11">Belongs to the Thz kinase family.</text>
</comment>
<dbReference type="GO" id="GO:0005524">
    <property type="term" value="F:ATP binding"/>
    <property type="evidence" value="ECO:0007669"/>
    <property type="project" value="UniProtKB-UniRule"/>
</dbReference>
<protein>
    <recommendedName>
        <fullName evidence="11">Hydroxyethylthiazole kinase</fullName>
        <ecNumber evidence="11">2.7.1.50</ecNumber>
    </recommendedName>
    <alternativeName>
        <fullName evidence="11">4-methyl-5-beta-hydroxyethylthiazole kinase</fullName>
        <shortName evidence="11">TH kinase</shortName>
        <shortName evidence="11">Thz kinase</shortName>
    </alternativeName>
</protein>
<sequence>MFGSVLQKIRESRPLVHAITNYVTINDCANIMLAAGGSPIMADAPQESAQITAACDGLVLNLGMLNDSKKEAMRTSAAVAAECGKPVILDPVGVGASPYRLETAAELLNSMAVSVIRGNASEISALARGHAQSRGVDAVLQGEPQTQLRRMKELSRKYSAIVVQTGETDLLTDGETVYEIHNGDPMMKLVTGSGCMLSALTGVCCAADPEHLLEACACAVCMMGLAGELSGAETAARGGGTASFRVGLIDWVSKMNEEILNGGMKLEMRSDDDAAVCGN</sequence>